<dbReference type="EnsemblMetazoa" id="XM_021058431.2">
    <property type="protein sequence ID" value="XP_020914090.1"/>
    <property type="gene ID" value="LOC110251700"/>
</dbReference>
<dbReference type="InterPro" id="IPR006016">
    <property type="entry name" value="UspA"/>
</dbReference>
<dbReference type="PRINTS" id="PR01438">
    <property type="entry name" value="UNVRSLSTRESS"/>
</dbReference>
<organism evidence="2 3">
    <name type="scientific">Exaiptasia diaphana</name>
    <name type="common">Tropical sea anemone</name>
    <name type="synonym">Aiptasia pulchella</name>
    <dbReference type="NCBI Taxonomy" id="2652724"/>
    <lineage>
        <taxon>Eukaryota</taxon>
        <taxon>Metazoa</taxon>
        <taxon>Cnidaria</taxon>
        <taxon>Anthozoa</taxon>
        <taxon>Hexacorallia</taxon>
        <taxon>Actiniaria</taxon>
        <taxon>Aiptasiidae</taxon>
        <taxon>Exaiptasia</taxon>
    </lineage>
</organism>
<dbReference type="OrthoDB" id="843225at2759"/>
<dbReference type="RefSeq" id="XP_020914090.1">
    <property type="nucleotide sequence ID" value="XM_021058431.2"/>
</dbReference>
<evidence type="ECO:0000313" key="2">
    <source>
        <dbReference type="EnsemblMetazoa" id="XP_020914090.1"/>
    </source>
</evidence>
<proteinExistence type="predicted"/>
<accession>A0A913Y4P2</accession>
<dbReference type="Pfam" id="PF00582">
    <property type="entry name" value="Usp"/>
    <property type="match status" value="1"/>
</dbReference>
<feature type="domain" description="UspA" evidence="1">
    <location>
        <begin position="4"/>
        <end position="148"/>
    </location>
</feature>
<dbReference type="InterPro" id="IPR014729">
    <property type="entry name" value="Rossmann-like_a/b/a_fold"/>
</dbReference>
<dbReference type="OMA" id="CAKHVEC"/>
<dbReference type="SUPFAM" id="SSF52402">
    <property type="entry name" value="Adenine nucleotide alpha hydrolases-like"/>
    <property type="match status" value="1"/>
</dbReference>
<name>A0A913Y4P2_EXADI</name>
<dbReference type="AlphaFoldDB" id="A0A913Y4P2"/>
<dbReference type="KEGG" id="epa:110251700"/>
<dbReference type="InterPro" id="IPR006015">
    <property type="entry name" value="Universal_stress_UspA"/>
</dbReference>
<dbReference type="Proteomes" id="UP000887567">
    <property type="component" value="Unplaced"/>
</dbReference>
<sequence length="160" mass="18325">MTERRVVLAIDGSEHSHRAFEFYCENLYHENDLLLVIHAFELPSMPAAPYPYGYAYYKEWDDLVRAADDEAKERLEKVGRQCQEKKYKFKLFKESGKAGEVICKFASDENADMIIMGSRGLGTVRRTFLGSVSDYTVHHAHIPVAVIPPPHEEECQQKTA</sequence>
<evidence type="ECO:0000259" key="1">
    <source>
        <dbReference type="Pfam" id="PF00582"/>
    </source>
</evidence>
<protein>
    <recommendedName>
        <fullName evidence="1">UspA domain-containing protein</fullName>
    </recommendedName>
</protein>
<dbReference type="CDD" id="cd23659">
    <property type="entry name" value="USP_At3g01520-like"/>
    <property type="match status" value="1"/>
</dbReference>
<reference evidence="2" key="1">
    <citation type="submission" date="2022-11" db="UniProtKB">
        <authorList>
            <consortium name="EnsemblMetazoa"/>
        </authorList>
    </citation>
    <scope>IDENTIFICATION</scope>
</reference>
<dbReference type="PANTHER" id="PTHR46989">
    <property type="entry name" value="USP DOMAIN-CONTAINING PROTEIN"/>
    <property type="match status" value="1"/>
</dbReference>
<dbReference type="PANTHER" id="PTHR46989:SF3">
    <property type="entry name" value="USPA DOMAIN-CONTAINING PROTEIN"/>
    <property type="match status" value="1"/>
</dbReference>
<evidence type="ECO:0000313" key="3">
    <source>
        <dbReference type="Proteomes" id="UP000887567"/>
    </source>
</evidence>
<dbReference type="GeneID" id="110251700"/>
<dbReference type="Gene3D" id="3.40.50.620">
    <property type="entry name" value="HUPs"/>
    <property type="match status" value="1"/>
</dbReference>
<keyword evidence="3" id="KW-1185">Reference proteome</keyword>